<feature type="domain" description="ABC transporter" evidence="10">
    <location>
        <begin position="256"/>
        <end position="498"/>
    </location>
</feature>
<dbReference type="FunFam" id="3.40.50.300:FF:000127">
    <property type="entry name" value="Ribose import ATP-binding protein RbsA"/>
    <property type="match status" value="1"/>
</dbReference>
<sequence>MSLPVLELQKIEKVYPGVKPLDRVDFQVLPGEVHALLGENGAGKSTLTKVIGGSTRPNGGSITYLGETVTWRSPRQARDAGIHIIHQELALFPELTVAENILIDHQPRGTLGLISQRTRMRRAREVLDTLGVDIDPAARVDDLPLAEQQMVEIAKALVGDLRLLILDEPTAVISGREVDLLFDRMRHLRAQGIGIVYISHRLEEIFEIADRVTVLKDGQVVGTRPVAELTRDQMISMMVGREIAGIYPPKAAKPPVGDPVLCIRGLSSGQRVRDVSIELRAGEIVGMAGMVGSGRTEVADAVFGVGPVDGGEILLDGQPLGNHSPAESIARGIGYLTENRKGQGLFLSMPVSLNVVAPALKDISSGPMIDAARERDIAQEQVAAFSVSTPSVKVPVGALSGGNQQKVLFSRWTRISDRLLILDEPTRGVDVGAKVEIYRIIRELADKGLAILMISSELPEVVGLSDRVVVMANGVVTGEVAGDGITEDSIMKYAVAGHGESTANKEALP</sequence>
<evidence type="ECO:0000256" key="2">
    <source>
        <dbReference type="ARBA" id="ARBA00022448"/>
    </source>
</evidence>
<proteinExistence type="predicted"/>
<gene>
    <name evidence="12" type="primary">mglA_1</name>
    <name evidence="12" type="ORF">RIdsm_01522</name>
    <name evidence="11" type="ORF">XM52_07940</name>
</gene>
<dbReference type="PROSITE" id="PS50893">
    <property type="entry name" value="ABC_TRANSPORTER_2"/>
    <property type="match status" value="2"/>
</dbReference>
<dbReference type="GO" id="GO:0016887">
    <property type="term" value="F:ATP hydrolysis activity"/>
    <property type="evidence" value="ECO:0007669"/>
    <property type="project" value="InterPro"/>
</dbReference>
<dbReference type="SMART" id="SM00382">
    <property type="entry name" value="AAA"/>
    <property type="match status" value="2"/>
</dbReference>
<evidence type="ECO:0000259" key="10">
    <source>
        <dbReference type="PROSITE" id="PS50893"/>
    </source>
</evidence>
<keyword evidence="7 12" id="KW-0067">ATP-binding</keyword>
<dbReference type="Gene3D" id="3.40.50.300">
    <property type="entry name" value="P-loop containing nucleotide triphosphate hydrolases"/>
    <property type="match status" value="2"/>
</dbReference>
<keyword evidence="12" id="KW-0378">Hydrolase</keyword>
<evidence type="ECO:0000256" key="4">
    <source>
        <dbReference type="ARBA" id="ARBA00022597"/>
    </source>
</evidence>
<evidence type="ECO:0000256" key="5">
    <source>
        <dbReference type="ARBA" id="ARBA00022737"/>
    </source>
</evidence>
<keyword evidence="2" id="KW-0813">Transport</keyword>
<keyword evidence="9" id="KW-0472">Membrane</keyword>
<dbReference type="Pfam" id="PF00005">
    <property type="entry name" value="ABC_tran"/>
    <property type="match status" value="2"/>
</dbReference>
<evidence type="ECO:0000256" key="1">
    <source>
        <dbReference type="ARBA" id="ARBA00004202"/>
    </source>
</evidence>
<evidence type="ECO:0000313" key="14">
    <source>
        <dbReference type="Proteomes" id="UP000325785"/>
    </source>
</evidence>
<evidence type="ECO:0000313" key="13">
    <source>
        <dbReference type="Proteomes" id="UP000051401"/>
    </source>
</evidence>
<dbReference type="PATRIC" id="fig|540747.5.peg.3963"/>
<keyword evidence="4" id="KW-0762">Sugar transport</keyword>
<dbReference type="InterPro" id="IPR027417">
    <property type="entry name" value="P-loop_NTPase"/>
</dbReference>
<dbReference type="PANTHER" id="PTHR43790:SF9">
    <property type="entry name" value="GALACTOFURANOSE TRANSPORTER ATP-BINDING PROTEIN YTFR"/>
    <property type="match status" value="1"/>
</dbReference>
<evidence type="ECO:0000256" key="9">
    <source>
        <dbReference type="ARBA" id="ARBA00023136"/>
    </source>
</evidence>
<evidence type="ECO:0000256" key="6">
    <source>
        <dbReference type="ARBA" id="ARBA00022741"/>
    </source>
</evidence>
<keyword evidence="13" id="KW-1185">Reference proteome</keyword>
<feature type="domain" description="ABC transporter" evidence="10">
    <location>
        <begin position="6"/>
        <end position="242"/>
    </location>
</feature>
<keyword evidence="8" id="KW-1278">Translocase</keyword>
<evidence type="ECO:0000256" key="7">
    <source>
        <dbReference type="ARBA" id="ARBA00022840"/>
    </source>
</evidence>
<dbReference type="Proteomes" id="UP000051401">
    <property type="component" value="Unassembled WGS sequence"/>
</dbReference>
<evidence type="ECO:0000256" key="8">
    <source>
        <dbReference type="ARBA" id="ARBA00022967"/>
    </source>
</evidence>
<dbReference type="PANTHER" id="PTHR43790">
    <property type="entry name" value="CARBOHYDRATE TRANSPORT ATP-BINDING PROTEIN MG119-RELATED"/>
    <property type="match status" value="1"/>
</dbReference>
<keyword evidence="3" id="KW-1003">Cell membrane</keyword>
<dbReference type="CDD" id="cd03216">
    <property type="entry name" value="ABC_Carb_Monos_I"/>
    <property type="match status" value="1"/>
</dbReference>
<evidence type="ECO:0000256" key="3">
    <source>
        <dbReference type="ARBA" id="ARBA00022475"/>
    </source>
</evidence>
<reference evidence="11 13" key="1">
    <citation type="submission" date="2015-04" db="EMBL/GenBank/DDBJ databases">
        <title>The draft genome sequence of Roseovarius indicus B108T.</title>
        <authorList>
            <person name="Li G."/>
            <person name="Lai Q."/>
            <person name="Shao Z."/>
            <person name="Yan P."/>
        </authorList>
    </citation>
    <scope>NUCLEOTIDE SEQUENCE [LARGE SCALE GENOMIC DNA]</scope>
    <source>
        <strain evidence="11 13">B108</strain>
    </source>
</reference>
<dbReference type="AlphaFoldDB" id="A0A0T5PBQ4"/>
<reference evidence="12 14" key="2">
    <citation type="submission" date="2018-08" db="EMBL/GenBank/DDBJ databases">
        <title>Genetic Globetrotter - A new plasmid hitch-hiking vast phylogenetic and geographic distances.</title>
        <authorList>
            <person name="Vollmers J."/>
            <person name="Petersen J."/>
        </authorList>
    </citation>
    <scope>NUCLEOTIDE SEQUENCE [LARGE SCALE GENOMIC DNA]</scope>
    <source>
        <strain evidence="12 14">DSM 26383</strain>
    </source>
</reference>
<dbReference type="PROSITE" id="PS00211">
    <property type="entry name" value="ABC_TRANSPORTER_1"/>
    <property type="match status" value="1"/>
</dbReference>
<keyword evidence="6" id="KW-0547">Nucleotide-binding</keyword>
<accession>A0A0T5PBQ4</accession>
<organism evidence="11 13">
    <name type="scientific">Roseovarius indicus</name>
    <dbReference type="NCBI Taxonomy" id="540747"/>
    <lineage>
        <taxon>Bacteria</taxon>
        <taxon>Pseudomonadati</taxon>
        <taxon>Pseudomonadota</taxon>
        <taxon>Alphaproteobacteria</taxon>
        <taxon>Rhodobacterales</taxon>
        <taxon>Roseobacteraceae</taxon>
        <taxon>Roseovarius</taxon>
    </lineage>
</organism>
<dbReference type="EMBL" id="LAXI01000003">
    <property type="protein sequence ID" value="KRS18683.1"/>
    <property type="molecule type" value="Genomic_DNA"/>
</dbReference>
<keyword evidence="5" id="KW-0677">Repeat</keyword>
<dbReference type="GO" id="GO:0005886">
    <property type="term" value="C:plasma membrane"/>
    <property type="evidence" value="ECO:0007669"/>
    <property type="project" value="UniProtKB-SubCell"/>
</dbReference>
<name>A0A0T5PBQ4_9RHOB</name>
<protein>
    <submittedName>
        <fullName evidence="12">Galactose/methyl galactoside import ATP-binding protein MglA</fullName>
        <ecNumber evidence="12">3.6.3.17</ecNumber>
    </submittedName>
</protein>
<dbReference type="KEGG" id="rid:RIdsm_01522"/>
<dbReference type="EMBL" id="CP031598">
    <property type="protein sequence ID" value="QEW25733.1"/>
    <property type="molecule type" value="Genomic_DNA"/>
</dbReference>
<dbReference type="EC" id="3.6.3.17" evidence="12"/>
<dbReference type="InterPro" id="IPR050107">
    <property type="entry name" value="ABC_carbohydrate_import_ATPase"/>
</dbReference>
<dbReference type="InterPro" id="IPR017871">
    <property type="entry name" value="ABC_transporter-like_CS"/>
</dbReference>
<dbReference type="CDD" id="cd03215">
    <property type="entry name" value="ABC_Carb_Monos_II"/>
    <property type="match status" value="1"/>
</dbReference>
<dbReference type="GO" id="GO:0005524">
    <property type="term" value="F:ATP binding"/>
    <property type="evidence" value="ECO:0007669"/>
    <property type="project" value="UniProtKB-KW"/>
</dbReference>
<dbReference type="STRING" id="540747.SAMN04488031_10424"/>
<dbReference type="Proteomes" id="UP000325785">
    <property type="component" value="Chromosome"/>
</dbReference>
<dbReference type="InterPro" id="IPR003439">
    <property type="entry name" value="ABC_transporter-like_ATP-bd"/>
</dbReference>
<evidence type="ECO:0000313" key="12">
    <source>
        <dbReference type="EMBL" id="QEW25733.1"/>
    </source>
</evidence>
<dbReference type="InterPro" id="IPR003593">
    <property type="entry name" value="AAA+_ATPase"/>
</dbReference>
<comment type="subcellular location">
    <subcellularLocation>
        <location evidence="1">Cell membrane</location>
        <topology evidence="1">Peripheral membrane protein</topology>
    </subcellularLocation>
</comment>
<evidence type="ECO:0000313" key="11">
    <source>
        <dbReference type="EMBL" id="KRS18683.1"/>
    </source>
</evidence>
<dbReference type="OrthoDB" id="9805029at2"/>
<dbReference type="SUPFAM" id="SSF52540">
    <property type="entry name" value="P-loop containing nucleoside triphosphate hydrolases"/>
    <property type="match status" value="2"/>
</dbReference>
<dbReference type="RefSeq" id="WP_057815028.1">
    <property type="nucleotide sequence ID" value="NZ_CP031598.1"/>
</dbReference>